<sequence>MSKTSFFVLQGLAWPDHLISSERDLFFKLSDGAAFSQERHEIVCPRQALARFDTYANLFNIGKWRRHCDLRDLSLSLTGDGEFELVIFLVSPERSWGRVYNDIVTLQPGEDFVADIQNIPNFPDTGLLFFELRSLSTRGVIQDASWQTRQPPVRTPELMLSITTFRREAAVQEAVARFEAFLKTTPHSRHIHLTVVDNGNSAKITNTQHVTVLPNENLGGSGGFARGLLEAKHREASHCLFMDDDAAVQMIAIDRTWIFLAYATDSKTAVAGAVANSQHKWKVWENGALFDHVCQPQQMDVDLRDASQLFAMEFASTQEKPRNFYAGWWYFAFPVAHVKNMPFPFFVRGDDVSFSLANEFRIVTLPGVMSFQDEDFSTKESPLTVYLDLRSHLAHHLSLPEMEIGRKGILKIMARFWMRSFLACHYETLEAVHLAHRDVLAGPEFFRENADLSTRRKEIGDLTRIERPKTFQDTNALKARSRAWIPASRLLPRFMMKVTLNGHLLPGFRYVSNRIVLPDQKRGQIRPIWGASEISYISADGARSYTVHHHKGKAWQTTKAILGDMLQMWRGYEATQEKWRKGYDSLTAQSFWENRLNVSPGGEADTREG</sequence>
<dbReference type="SUPFAM" id="SSF53448">
    <property type="entry name" value="Nucleotide-diphospho-sugar transferases"/>
    <property type="match status" value="1"/>
</dbReference>
<dbReference type="OrthoDB" id="5148555at2"/>
<keyword evidence="2" id="KW-0808">Transferase</keyword>
<evidence type="ECO:0000259" key="1">
    <source>
        <dbReference type="Pfam" id="PF17994"/>
    </source>
</evidence>
<dbReference type="Proteomes" id="UP000182466">
    <property type="component" value="Unassembled WGS sequence"/>
</dbReference>
<feature type="domain" description="Galactofuranosyltransferase GlfT2 N-terminal" evidence="1">
    <location>
        <begin position="35"/>
        <end position="148"/>
    </location>
</feature>
<name>A0A1I7EBT3_9RHOB</name>
<keyword evidence="3" id="KW-1185">Reference proteome</keyword>
<dbReference type="InterPro" id="IPR040492">
    <property type="entry name" value="GlfT2_N"/>
</dbReference>
<dbReference type="GO" id="GO:0016740">
    <property type="term" value="F:transferase activity"/>
    <property type="evidence" value="ECO:0007669"/>
    <property type="project" value="UniProtKB-KW"/>
</dbReference>
<dbReference type="STRING" id="999627.SAMN05216236_1607"/>
<dbReference type="Pfam" id="PF17994">
    <property type="entry name" value="Glft2_N"/>
    <property type="match status" value="1"/>
</dbReference>
<dbReference type="AlphaFoldDB" id="A0A1I7EBT3"/>
<organism evidence="2 3">
    <name type="scientific">Sedimentitalea nanhaiensis</name>
    <dbReference type="NCBI Taxonomy" id="999627"/>
    <lineage>
        <taxon>Bacteria</taxon>
        <taxon>Pseudomonadati</taxon>
        <taxon>Pseudomonadota</taxon>
        <taxon>Alphaproteobacteria</taxon>
        <taxon>Rhodobacterales</taxon>
        <taxon>Paracoccaceae</taxon>
        <taxon>Sedimentitalea</taxon>
    </lineage>
</organism>
<protein>
    <submittedName>
        <fullName evidence="2">Glycosyltransferase, GT2 family</fullName>
    </submittedName>
</protein>
<evidence type="ECO:0000313" key="3">
    <source>
        <dbReference type="Proteomes" id="UP000182466"/>
    </source>
</evidence>
<proteinExistence type="predicted"/>
<dbReference type="RefSeq" id="WP_051372172.1">
    <property type="nucleotide sequence ID" value="NZ_FPAW01000060.1"/>
</dbReference>
<gene>
    <name evidence="2" type="ORF">SAMN05216236_1607</name>
</gene>
<dbReference type="EMBL" id="FPAW01000060">
    <property type="protein sequence ID" value="SFU21323.1"/>
    <property type="molecule type" value="Genomic_DNA"/>
</dbReference>
<accession>A0A1I7EBT3</accession>
<evidence type="ECO:0000313" key="2">
    <source>
        <dbReference type="EMBL" id="SFU21323.1"/>
    </source>
</evidence>
<dbReference type="InterPro" id="IPR029044">
    <property type="entry name" value="Nucleotide-diphossugar_trans"/>
</dbReference>
<dbReference type="Gene3D" id="3.90.550.60">
    <property type="match status" value="1"/>
</dbReference>
<reference evidence="2 3" key="1">
    <citation type="submission" date="2016-10" db="EMBL/GenBank/DDBJ databases">
        <authorList>
            <person name="de Groot N.N."/>
        </authorList>
    </citation>
    <scope>NUCLEOTIDE SEQUENCE [LARGE SCALE GENOMIC DNA]</scope>
    <source>
        <strain evidence="2 3">CGMCC 1.10959</strain>
    </source>
</reference>